<dbReference type="GO" id="GO:0008270">
    <property type="term" value="F:zinc ion binding"/>
    <property type="evidence" value="ECO:0007669"/>
    <property type="project" value="UniProtKB-KW"/>
</dbReference>
<keyword evidence="2" id="KW-0808">Transferase</keyword>
<dbReference type="InterPro" id="IPR001841">
    <property type="entry name" value="Znf_RING"/>
</dbReference>
<dbReference type="SUPFAM" id="SSF57850">
    <property type="entry name" value="RING/U-box"/>
    <property type="match status" value="2"/>
</dbReference>
<evidence type="ECO:0000256" key="4">
    <source>
        <dbReference type="ARBA" id="ARBA00022737"/>
    </source>
</evidence>
<dbReference type="Proteomes" id="UP000054007">
    <property type="component" value="Unassembled WGS sequence"/>
</dbReference>
<accession>A0A0D7BVB3</accession>
<evidence type="ECO:0000259" key="12">
    <source>
        <dbReference type="PROSITE" id="PS51873"/>
    </source>
</evidence>
<dbReference type="InterPro" id="IPR035979">
    <property type="entry name" value="RBD_domain_sf"/>
</dbReference>
<comment type="pathway">
    <text evidence="1">Protein modification; protein ubiquitination.</text>
</comment>
<feature type="domain" description="C3H1-type" evidence="11">
    <location>
        <begin position="107"/>
        <end position="134"/>
    </location>
</feature>
<feature type="compositionally biased region" description="Basic and acidic residues" evidence="9">
    <location>
        <begin position="69"/>
        <end position="80"/>
    </location>
</feature>
<sequence>MSRITPGQPSDAVPIPQAVSTQAHAEKHPHPWSSQLCWGWEHDWCPEGWQCQFVHGDLQYDSPLPEPARLPELDEARNSDESISLASDSDATKVEEPPPPKVRHPRPRLNEVCRKARRKQCPWGYKCHRIHENLEYDDPVDVCSPDNETVALQNDKPPSPSPSPIPVEPRPIPKPEWSVTIHEHIRLKLDHGFIIQDIQTGFETAWLYIDGLPPTIRESTILTLLTPHGPAEIKSVSRRDGSALARALFEDHVDARNAAVSLDGTKQFGGRTIHACLSLTPEASGGNVRDTTVVIEWDAPSVTAYGGFRTLEQAQTAVASTRLPFRERNVRAAIFEGMPQVGMYTVKYWNLPVEVYQDKDALEELGAPRDLMWDLLTYKSDKEAIALVRRILGYQFDVKEWEPVEGPYMDGIIQVYASFESPAVAKQAAEHMHLRKPAAIKGLKLRARHLKNLVFRVNSRVFTRIRGDLCDLRDALTSKDDKLVIVPRTGDYQIRLTSTDMKQLGKMKKDFDAVLRGDTVVMDGKAAWDKFFEYPAGIIWAKDLRRQYPSLDFYFNVPLRRITLRGPVHLRAKAKEDIIFQIKKLRSRTCTTINIPGDLVAHFVAKQFPRLREELGAANIHMDLWTRTLVVHGSAHMASTARNAVQAVRAVRRPSSTTRSSCPICFEDVQTPVLFRCGHAHCRGCLREYLQAATEARFFPLTCLGGGGQCTEAFPLGCAKDILTQGEFEGVVHAAFSAHVAAKPKEWHHCPTPDCPQVFRTAPPGTMLQCPECLTRICAACCGESHDGEPCAEDDSDDEQAFRKWKDSAGVQACPGCNVDIERSEGCNHVTCIRCNTHICWECLATFPRGEGIYDHMRSQHGSIGLIPFF</sequence>
<evidence type="ECO:0000256" key="6">
    <source>
        <dbReference type="ARBA" id="ARBA00022786"/>
    </source>
</evidence>
<dbReference type="GO" id="GO:0004842">
    <property type="term" value="F:ubiquitin-protein transferase activity"/>
    <property type="evidence" value="ECO:0007669"/>
    <property type="project" value="TreeGrafter"/>
</dbReference>
<keyword evidence="7 8" id="KW-0862">Zinc</keyword>
<dbReference type="EMBL" id="KN880432">
    <property type="protein sequence ID" value="KIY74129.1"/>
    <property type="molecule type" value="Genomic_DNA"/>
</dbReference>
<keyword evidence="6" id="KW-0833">Ubl conjugation pathway</keyword>
<reference evidence="13 14" key="1">
    <citation type="journal article" date="2015" name="Fungal Genet. Biol.">
        <title>Evolution of novel wood decay mechanisms in Agaricales revealed by the genome sequences of Fistulina hepatica and Cylindrobasidium torrendii.</title>
        <authorList>
            <person name="Floudas D."/>
            <person name="Held B.W."/>
            <person name="Riley R."/>
            <person name="Nagy L.G."/>
            <person name="Koehler G."/>
            <person name="Ransdell A.S."/>
            <person name="Younus H."/>
            <person name="Chow J."/>
            <person name="Chiniquy J."/>
            <person name="Lipzen A."/>
            <person name="Tritt A."/>
            <person name="Sun H."/>
            <person name="Haridas S."/>
            <person name="LaButti K."/>
            <person name="Ohm R.A."/>
            <person name="Kues U."/>
            <person name="Blanchette R.A."/>
            <person name="Grigoriev I.V."/>
            <person name="Minto R.E."/>
            <person name="Hibbett D.S."/>
        </authorList>
    </citation>
    <scope>NUCLEOTIDE SEQUENCE [LARGE SCALE GENOMIC DNA]</scope>
    <source>
        <strain evidence="13 14">FP15055 ss-10</strain>
    </source>
</reference>
<keyword evidence="5 8" id="KW-0863">Zinc-finger</keyword>
<dbReference type="InterPro" id="IPR013087">
    <property type="entry name" value="Znf_C2H2_type"/>
</dbReference>
<feature type="compositionally biased region" description="Pro residues" evidence="9">
    <location>
        <begin position="157"/>
        <end position="167"/>
    </location>
</feature>
<dbReference type="CDD" id="cd00590">
    <property type="entry name" value="RRM_SF"/>
    <property type="match status" value="1"/>
</dbReference>
<evidence type="ECO:0000256" key="5">
    <source>
        <dbReference type="ARBA" id="ARBA00022771"/>
    </source>
</evidence>
<dbReference type="SUPFAM" id="SSF54928">
    <property type="entry name" value="RNA-binding domain, RBD"/>
    <property type="match status" value="1"/>
</dbReference>
<feature type="region of interest" description="Disordered" evidence="9">
    <location>
        <begin position="145"/>
        <end position="167"/>
    </location>
</feature>
<dbReference type="GO" id="GO:0097039">
    <property type="term" value="P:protein linear polyubiquitination"/>
    <property type="evidence" value="ECO:0007669"/>
    <property type="project" value="TreeGrafter"/>
</dbReference>
<dbReference type="InterPro" id="IPR012677">
    <property type="entry name" value="Nucleotide-bd_a/b_plait_sf"/>
</dbReference>
<dbReference type="PROSITE" id="PS50089">
    <property type="entry name" value="ZF_RING_2"/>
    <property type="match status" value="1"/>
</dbReference>
<dbReference type="PANTHER" id="PTHR22770">
    <property type="entry name" value="UBIQUITIN CONJUGATING ENZYME 7 INTERACTING PROTEIN-RELATED"/>
    <property type="match status" value="1"/>
</dbReference>
<organism evidence="13 14">
    <name type="scientific">Cylindrobasidium torrendii FP15055 ss-10</name>
    <dbReference type="NCBI Taxonomy" id="1314674"/>
    <lineage>
        <taxon>Eukaryota</taxon>
        <taxon>Fungi</taxon>
        <taxon>Dikarya</taxon>
        <taxon>Basidiomycota</taxon>
        <taxon>Agaricomycotina</taxon>
        <taxon>Agaricomycetes</taxon>
        <taxon>Agaricomycetidae</taxon>
        <taxon>Agaricales</taxon>
        <taxon>Marasmiineae</taxon>
        <taxon>Physalacriaceae</taxon>
        <taxon>Cylindrobasidium</taxon>
    </lineage>
</organism>
<dbReference type="GO" id="GO:0003723">
    <property type="term" value="F:RNA binding"/>
    <property type="evidence" value="ECO:0007669"/>
    <property type="project" value="InterPro"/>
</dbReference>
<gene>
    <name evidence="13" type="ORF">CYLTODRAFT_416388</name>
</gene>
<feature type="region of interest" description="Disordered" evidence="9">
    <location>
        <begin position="65"/>
        <end position="107"/>
    </location>
</feature>
<feature type="domain" description="RING-type" evidence="10">
    <location>
        <begin position="662"/>
        <end position="703"/>
    </location>
</feature>
<evidence type="ECO:0000256" key="7">
    <source>
        <dbReference type="ARBA" id="ARBA00022833"/>
    </source>
</evidence>
<dbReference type="Pfam" id="PF00076">
    <property type="entry name" value="RRM_1"/>
    <property type="match status" value="1"/>
</dbReference>
<dbReference type="InterPro" id="IPR000504">
    <property type="entry name" value="RRM_dom"/>
</dbReference>
<dbReference type="PANTHER" id="PTHR22770:SF13">
    <property type="entry name" value="RING-TYPE DOMAIN-CONTAINING PROTEIN"/>
    <property type="match status" value="1"/>
</dbReference>
<keyword evidence="4" id="KW-0677">Repeat</keyword>
<dbReference type="AlphaFoldDB" id="A0A0D7BVB3"/>
<evidence type="ECO:0000313" key="14">
    <source>
        <dbReference type="Proteomes" id="UP000054007"/>
    </source>
</evidence>
<dbReference type="InterPro" id="IPR002867">
    <property type="entry name" value="IBR_dom"/>
</dbReference>
<keyword evidence="3 8" id="KW-0479">Metal-binding</keyword>
<dbReference type="STRING" id="1314674.A0A0D7BVB3"/>
<keyword evidence="14" id="KW-1185">Reference proteome</keyword>
<dbReference type="InterPro" id="IPR044066">
    <property type="entry name" value="TRIAD_supradom"/>
</dbReference>
<feature type="zinc finger region" description="C3H1-type" evidence="8">
    <location>
        <begin position="31"/>
        <end position="58"/>
    </location>
</feature>
<protein>
    <recommendedName>
        <fullName evidence="15">RING-type E3 ubiquitin transferase</fullName>
    </recommendedName>
</protein>
<feature type="domain" description="C3H1-type" evidence="11">
    <location>
        <begin position="31"/>
        <end position="58"/>
    </location>
</feature>
<dbReference type="CDD" id="cd20335">
    <property type="entry name" value="BRcat_RBR"/>
    <property type="match status" value="1"/>
</dbReference>
<name>A0A0D7BVB3_9AGAR</name>
<evidence type="ECO:0000256" key="8">
    <source>
        <dbReference type="PROSITE-ProRule" id="PRU00723"/>
    </source>
</evidence>
<dbReference type="InterPro" id="IPR051628">
    <property type="entry name" value="LUBAC_E3_Ligases"/>
</dbReference>
<evidence type="ECO:0000313" key="13">
    <source>
        <dbReference type="EMBL" id="KIY74129.1"/>
    </source>
</evidence>
<feature type="zinc finger region" description="C3H1-type" evidence="8">
    <location>
        <begin position="107"/>
        <end position="134"/>
    </location>
</feature>
<dbReference type="Pfam" id="PF13923">
    <property type="entry name" value="zf-C3HC4_2"/>
    <property type="match status" value="1"/>
</dbReference>
<feature type="domain" description="RING-type" evidence="12">
    <location>
        <begin position="658"/>
        <end position="870"/>
    </location>
</feature>
<dbReference type="InterPro" id="IPR000571">
    <property type="entry name" value="Znf_CCCH"/>
</dbReference>
<evidence type="ECO:0000259" key="10">
    <source>
        <dbReference type="PROSITE" id="PS50089"/>
    </source>
</evidence>
<evidence type="ECO:0000256" key="2">
    <source>
        <dbReference type="ARBA" id="ARBA00022679"/>
    </source>
</evidence>
<dbReference type="GO" id="GO:0043130">
    <property type="term" value="F:ubiquitin binding"/>
    <property type="evidence" value="ECO:0007669"/>
    <property type="project" value="TreeGrafter"/>
</dbReference>
<dbReference type="Pfam" id="PF22191">
    <property type="entry name" value="IBR_1"/>
    <property type="match status" value="1"/>
</dbReference>
<dbReference type="Gene3D" id="1.20.120.1750">
    <property type="match status" value="1"/>
</dbReference>
<dbReference type="InterPro" id="IPR013083">
    <property type="entry name" value="Znf_RING/FYVE/PHD"/>
</dbReference>
<dbReference type="CDD" id="cd22585">
    <property type="entry name" value="Rcat_RBR_DEAH12-like"/>
    <property type="match status" value="1"/>
</dbReference>
<dbReference type="GO" id="GO:0043161">
    <property type="term" value="P:proteasome-mediated ubiquitin-dependent protein catabolic process"/>
    <property type="evidence" value="ECO:0007669"/>
    <property type="project" value="TreeGrafter"/>
</dbReference>
<dbReference type="Gene3D" id="3.30.70.330">
    <property type="match status" value="1"/>
</dbReference>
<evidence type="ECO:0000256" key="3">
    <source>
        <dbReference type="ARBA" id="ARBA00022723"/>
    </source>
</evidence>
<evidence type="ECO:0008006" key="15">
    <source>
        <dbReference type="Google" id="ProtNLM"/>
    </source>
</evidence>
<evidence type="ECO:0000256" key="9">
    <source>
        <dbReference type="SAM" id="MobiDB-lite"/>
    </source>
</evidence>
<dbReference type="PROSITE" id="PS51873">
    <property type="entry name" value="TRIAD"/>
    <property type="match status" value="1"/>
</dbReference>
<evidence type="ECO:0000259" key="11">
    <source>
        <dbReference type="PROSITE" id="PS50103"/>
    </source>
</evidence>
<evidence type="ECO:0000256" key="1">
    <source>
        <dbReference type="ARBA" id="ARBA00004906"/>
    </source>
</evidence>
<dbReference type="PROSITE" id="PS00028">
    <property type="entry name" value="ZINC_FINGER_C2H2_1"/>
    <property type="match status" value="1"/>
</dbReference>
<proteinExistence type="predicted"/>
<dbReference type="GO" id="GO:0000151">
    <property type="term" value="C:ubiquitin ligase complex"/>
    <property type="evidence" value="ECO:0007669"/>
    <property type="project" value="TreeGrafter"/>
</dbReference>
<feature type="region of interest" description="Disordered" evidence="9">
    <location>
        <begin position="1"/>
        <end position="30"/>
    </location>
</feature>
<dbReference type="OrthoDB" id="10009520at2759"/>
<dbReference type="Gene3D" id="3.30.40.10">
    <property type="entry name" value="Zinc/RING finger domain, C3HC4 (zinc finger)"/>
    <property type="match status" value="1"/>
</dbReference>
<dbReference type="PROSITE" id="PS50103">
    <property type="entry name" value="ZF_C3H1"/>
    <property type="match status" value="2"/>
</dbReference>
<dbReference type="Pfam" id="PF01485">
    <property type="entry name" value="IBR"/>
    <property type="match status" value="1"/>
</dbReference>